<dbReference type="RefSeq" id="WP_069464270.1">
    <property type="nucleotide sequence ID" value="NZ_FODD01000059.1"/>
</dbReference>
<dbReference type="OrthoDB" id="4217458at2"/>
<dbReference type="InterPro" id="IPR010982">
    <property type="entry name" value="Lambda_DNA-bd_dom_sf"/>
</dbReference>
<organism evidence="2 3">
    <name type="scientific">Actinacidiphila rubida</name>
    <dbReference type="NCBI Taxonomy" id="310780"/>
    <lineage>
        <taxon>Bacteria</taxon>
        <taxon>Bacillati</taxon>
        <taxon>Actinomycetota</taxon>
        <taxon>Actinomycetes</taxon>
        <taxon>Kitasatosporales</taxon>
        <taxon>Streptomycetaceae</taxon>
        <taxon>Actinacidiphila</taxon>
    </lineage>
</organism>
<dbReference type="AlphaFoldDB" id="A0A1H8TUY5"/>
<dbReference type="STRING" id="310780.SAMN05216267_105924"/>
<dbReference type="GO" id="GO:0003677">
    <property type="term" value="F:DNA binding"/>
    <property type="evidence" value="ECO:0007669"/>
    <property type="project" value="InterPro"/>
</dbReference>
<reference evidence="2 3" key="1">
    <citation type="submission" date="2016-10" db="EMBL/GenBank/DDBJ databases">
        <authorList>
            <person name="de Groot N.N."/>
        </authorList>
    </citation>
    <scope>NUCLEOTIDE SEQUENCE [LARGE SCALE GENOMIC DNA]</scope>
    <source>
        <strain evidence="2 3">CGMCC 4.2026</strain>
    </source>
</reference>
<dbReference type="CDD" id="cd00093">
    <property type="entry name" value="HTH_XRE"/>
    <property type="match status" value="1"/>
</dbReference>
<feature type="region of interest" description="Disordered" evidence="1">
    <location>
        <begin position="154"/>
        <end position="179"/>
    </location>
</feature>
<protein>
    <submittedName>
        <fullName evidence="2">Uncharacterized protein</fullName>
    </submittedName>
</protein>
<gene>
    <name evidence="2" type="ORF">SAMN05216267_105924</name>
</gene>
<dbReference type="EMBL" id="FODD01000059">
    <property type="protein sequence ID" value="SEO94830.1"/>
    <property type="molecule type" value="Genomic_DNA"/>
</dbReference>
<sequence length="179" mass="20162">MTEEGTARAAGPERPLPEDYVAQRIKMEREVRGWSTVTLAERMTEAGHPVNQSAIWRIESGKPRRRVNLDEALGFCKVFDIALDELTAPPGLIANPHVRRLVGEYVEQWKQWRALGKSMDAVQAELRAYTEAHPDQDDMVKALLTHEMAVASNGEFRHHRGAPPKLQSWLRTPDEGTAS</sequence>
<name>A0A1H8TUY5_9ACTN</name>
<evidence type="ECO:0000313" key="3">
    <source>
        <dbReference type="Proteomes" id="UP000181951"/>
    </source>
</evidence>
<dbReference type="InterPro" id="IPR001387">
    <property type="entry name" value="Cro/C1-type_HTH"/>
</dbReference>
<proteinExistence type="predicted"/>
<evidence type="ECO:0000313" key="2">
    <source>
        <dbReference type="EMBL" id="SEO94830.1"/>
    </source>
</evidence>
<accession>A0A1H8TUY5</accession>
<keyword evidence="3" id="KW-1185">Reference proteome</keyword>
<dbReference type="Proteomes" id="UP000181951">
    <property type="component" value="Unassembled WGS sequence"/>
</dbReference>
<dbReference type="SUPFAM" id="SSF47413">
    <property type="entry name" value="lambda repressor-like DNA-binding domains"/>
    <property type="match status" value="1"/>
</dbReference>
<evidence type="ECO:0000256" key="1">
    <source>
        <dbReference type="SAM" id="MobiDB-lite"/>
    </source>
</evidence>
<dbReference type="Gene3D" id="1.10.260.40">
    <property type="entry name" value="lambda repressor-like DNA-binding domains"/>
    <property type="match status" value="1"/>
</dbReference>